<evidence type="ECO:0000256" key="1">
    <source>
        <dbReference type="ARBA" id="ARBA00004370"/>
    </source>
</evidence>
<evidence type="ECO:0000256" key="3">
    <source>
        <dbReference type="ARBA" id="ARBA00023224"/>
    </source>
</evidence>
<feature type="domain" description="HAMP" evidence="8">
    <location>
        <begin position="224"/>
        <end position="276"/>
    </location>
</feature>
<dbReference type="GO" id="GO:0007165">
    <property type="term" value="P:signal transduction"/>
    <property type="evidence" value="ECO:0007669"/>
    <property type="project" value="UniProtKB-KW"/>
</dbReference>
<dbReference type="FunFam" id="1.10.287.950:FF:000001">
    <property type="entry name" value="Methyl-accepting chemotaxis sensory transducer"/>
    <property type="match status" value="1"/>
</dbReference>
<feature type="transmembrane region" description="Helical" evidence="6">
    <location>
        <begin position="30"/>
        <end position="50"/>
    </location>
</feature>
<evidence type="ECO:0000256" key="2">
    <source>
        <dbReference type="ARBA" id="ARBA00022500"/>
    </source>
</evidence>
<dbReference type="InterPro" id="IPR003660">
    <property type="entry name" value="HAMP_dom"/>
</dbReference>
<dbReference type="GO" id="GO:0004888">
    <property type="term" value="F:transmembrane signaling receptor activity"/>
    <property type="evidence" value="ECO:0007669"/>
    <property type="project" value="InterPro"/>
</dbReference>
<dbReference type="RefSeq" id="WP_170164104.1">
    <property type="nucleotide sequence ID" value="NZ_RJUL01000005.1"/>
</dbReference>
<name>A0A3N1PBJ9_9GAMM</name>
<dbReference type="EMBL" id="RJUL01000005">
    <property type="protein sequence ID" value="ROQ26005.1"/>
    <property type="molecule type" value="Genomic_DNA"/>
</dbReference>
<dbReference type="SUPFAM" id="SSF58104">
    <property type="entry name" value="Methyl-accepting chemotaxis protein (MCP) signaling domain"/>
    <property type="match status" value="1"/>
</dbReference>
<dbReference type="PROSITE" id="PS50885">
    <property type="entry name" value="HAMP"/>
    <property type="match status" value="1"/>
</dbReference>
<dbReference type="AlphaFoldDB" id="A0A3N1PBJ9"/>
<dbReference type="InterPro" id="IPR004090">
    <property type="entry name" value="Chemotax_Me-accpt_rcpt"/>
</dbReference>
<keyword evidence="6" id="KW-0812">Transmembrane</keyword>
<feature type="domain" description="Methyl-accepting transducer" evidence="7">
    <location>
        <begin position="281"/>
        <end position="517"/>
    </location>
</feature>
<dbReference type="GO" id="GO:0006935">
    <property type="term" value="P:chemotaxis"/>
    <property type="evidence" value="ECO:0007669"/>
    <property type="project" value="UniProtKB-KW"/>
</dbReference>
<dbReference type="PRINTS" id="PR00260">
    <property type="entry name" value="CHEMTRNSDUCR"/>
</dbReference>
<proteinExistence type="inferred from homology"/>
<keyword evidence="6" id="KW-1133">Transmembrane helix</keyword>
<dbReference type="PANTHER" id="PTHR32089:SF120">
    <property type="entry name" value="METHYL-ACCEPTING CHEMOTAXIS PROTEIN TLPQ"/>
    <property type="match status" value="1"/>
</dbReference>
<keyword evidence="6" id="KW-0472">Membrane</keyword>
<evidence type="ECO:0000256" key="6">
    <source>
        <dbReference type="SAM" id="Phobius"/>
    </source>
</evidence>
<dbReference type="Gene3D" id="3.30.450.20">
    <property type="entry name" value="PAS domain"/>
    <property type="match status" value="1"/>
</dbReference>
<dbReference type="InterPro" id="IPR004089">
    <property type="entry name" value="MCPsignal_dom"/>
</dbReference>
<evidence type="ECO:0000259" key="8">
    <source>
        <dbReference type="PROSITE" id="PS50885"/>
    </source>
</evidence>
<sequence>MPPIDVAPTTFHQDGWWSRLSARFNLSQKMQLLLALIVVSVMATVAFNAASTRSAIREATDTALMGQVTSYQKVLSQMQQSDPAHFLEKARVLLSQARWGHNDEDYLFLLAKDGHYLIYPPKPELEGGFAKDVKLMGRDERINDAFARLGQSGEAAMLRFQYAKPGGEVSLKDLYVVPVGDYQLAGGVYLDAADMEMMAFIKRSVIALLVSIALLSLWVMSLSRVIRDRVGRLLAGLQRLAGKDLREQTLLAGKDEFSIVAKGLDETRRALAEVLGAQRSGSLALASATVQMDGNLEHVSKAIALQRERLEALASAMQQMAGSTQEVASNAQASAGDTQDTAGLVGHGMRTLDEVIAAVKLLADDLGASARAVDAVQQGVTQIGTMVDSISGISDQTNLLALNAAIEAARAGEFGRGFAVVADEVRKLAGHSQQTTKDIAGMIERLTRESGEAVAMMQTSVEAAAKTMSEVEEARDEFKAINSKADLIADHTAQIATAAEEQSQVTKEVSLTLVDIRDAVEDTERMVNELYSASRSLKSEASQMDQQVAQYQLPV</sequence>
<evidence type="ECO:0000313" key="9">
    <source>
        <dbReference type="EMBL" id="ROQ26005.1"/>
    </source>
</evidence>
<comment type="caution">
    <text evidence="9">The sequence shown here is derived from an EMBL/GenBank/DDBJ whole genome shotgun (WGS) entry which is preliminary data.</text>
</comment>
<dbReference type="STRING" id="584787.GCA_001247655_01620"/>
<keyword evidence="2" id="KW-0145">Chemotaxis</keyword>
<dbReference type="SMART" id="SM00283">
    <property type="entry name" value="MA"/>
    <property type="match status" value="1"/>
</dbReference>
<reference evidence="9 10" key="1">
    <citation type="submission" date="2018-11" db="EMBL/GenBank/DDBJ databases">
        <title>Genomic Encyclopedia of Type Strains, Phase IV (KMG-IV): sequencing the most valuable type-strain genomes for metagenomic binning, comparative biology and taxonomic classification.</title>
        <authorList>
            <person name="Goeker M."/>
        </authorList>
    </citation>
    <scope>NUCLEOTIDE SEQUENCE [LARGE SCALE GENOMIC DNA]</scope>
    <source>
        <strain evidence="9 10">DSM 21945</strain>
    </source>
</reference>
<evidence type="ECO:0000313" key="10">
    <source>
        <dbReference type="Proteomes" id="UP000268033"/>
    </source>
</evidence>
<keyword evidence="10" id="KW-1185">Reference proteome</keyword>
<dbReference type="GO" id="GO:0005886">
    <property type="term" value="C:plasma membrane"/>
    <property type="evidence" value="ECO:0007669"/>
    <property type="project" value="UniProtKB-ARBA"/>
</dbReference>
<gene>
    <name evidence="9" type="ORF">EDC28_105325</name>
</gene>
<accession>A0A3N1PBJ9</accession>
<dbReference type="Gene3D" id="1.10.287.950">
    <property type="entry name" value="Methyl-accepting chemotaxis protein"/>
    <property type="match status" value="1"/>
</dbReference>
<dbReference type="Proteomes" id="UP000268033">
    <property type="component" value="Unassembled WGS sequence"/>
</dbReference>
<keyword evidence="3 5" id="KW-0807">Transducer</keyword>
<protein>
    <submittedName>
        <fullName evidence="9">Methyl-accepting chemotaxis protein</fullName>
    </submittedName>
</protein>
<comment type="subcellular location">
    <subcellularLocation>
        <location evidence="1">Membrane</location>
    </subcellularLocation>
</comment>
<organism evidence="9 10">
    <name type="scientific">Gallaecimonas pentaromativorans</name>
    <dbReference type="NCBI Taxonomy" id="584787"/>
    <lineage>
        <taxon>Bacteria</taxon>
        <taxon>Pseudomonadati</taxon>
        <taxon>Pseudomonadota</taxon>
        <taxon>Gammaproteobacteria</taxon>
        <taxon>Enterobacterales</taxon>
        <taxon>Gallaecimonadaceae</taxon>
        <taxon>Gallaecimonas</taxon>
    </lineage>
</organism>
<comment type="similarity">
    <text evidence="4">Belongs to the methyl-accepting chemotaxis (MCP) protein family.</text>
</comment>
<feature type="transmembrane region" description="Helical" evidence="6">
    <location>
        <begin position="205"/>
        <end position="226"/>
    </location>
</feature>
<dbReference type="Pfam" id="PF00015">
    <property type="entry name" value="MCPsignal"/>
    <property type="match status" value="1"/>
</dbReference>
<dbReference type="PROSITE" id="PS50111">
    <property type="entry name" value="CHEMOTAXIS_TRANSDUC_2"/>
    <property type="match status" value="1"/>
</dbReference>
<evidence type="ECO:0000256" key="4">
    <source>
        <dbReference type="ARBA" id="ARBA00029447"/>
    </source>
</evidence>
<dbReference type="CDD" id="cd11386">
    <property type="entry name" value="MCP_signal"/>
    <property type="match status" value="1"/>
</dbReference>
<evidence type="ECO:0000259" key="7">
    <source>
        <dbReference type="PROSITE" id="PS50111"/>
    </source>
</evidence>
<dbReference type="PANTHER" id="PTHR32089">
    <property type="entry name" value="METHYL-ACCEPTING CHEMOTAXIS PROTEIN MCPB"/>
    <property type="match status" value="1"/>
</dbReference>
<evidence type="ECO:0000256" key="5">
    <source>
        <dbReference type="PROSITE-ProRule" id="PRU00284"/>
    </source>
</evidence>